<reference evidence="2 3" key="1">
    <citation type="submission" date="2016-05" db="EMBL/GenBank/DDBJ databases">
        <title>A degradative enzymes factory behind the ericoid mycorrhizal symbiosis.</title>
        <authorList>
            <consortium name="DOE Joint Genome Institute"/>
            <person name="Martino E."/>
            <person name="Morin E."/>
            <person name="Grelet G."/>
            <person name="Kuo A."/>
            <person name="Kohler A."/>
            <person name="Daghino S."/>
            <person name="Barry K."/>
            <person name="Choi C."/>
            <person name="Cichocki N."/>
            <person name="Clum A."/>
            <person name="Copeland A."/>
            <person name="Hainaut M."/>
            <person name="Haridas S."/>
            <person name="Labutti K."/>
            <person name="Lindquist E."/>
            <person name="Lipzen A."/>
            <person name="Khouja H.-R."/>
            <person name="Murat C."/>
            <person name="Ohm R."/>
            <person name="Olson A."/>
            <person name="Spatafora J."/>
            <person name="Veneault-Fourrey C."/>
            <person name="Henrissat B."/>
            <person name="Grigoriev I."/>
            <person name="Martin F."/>
            <person name="Perotto S."/>
        </authorList>
    </citation>
    <scope>NUCLEOTIDE SEQUENCE [LARGE SCALE GENOMIC DNA]</scope>
    <source>
        <strain evidence="2 3">UAMH 7357</strain>
    </source>
</reference>
<gene>
    <name evidence="2" type="ORF">NA56DRAFT_237057</name>
</gene>
<dbReference type="AlphaFoldDB" id="A0A2J6QMI9"/>
<protein>
    <submittedName>
        <fullName evidence="2">Uncharacterized protein</fullName>
    </submittedName>
</protein>
<feature type="region of interest" description="Disordered" evidence="1">
    <location>
        <begin position="53"/>
        <end position="74"/>
    </location>
</feature>
<name>A0A2J6QMI9_9HELO</name>
<organism evidence="2 3">
    <name type="scientific">Hyaloscypha hepaticicola</name>
    <dbReference type="NCBI Taxonomy" id="2082293"/>
    <lineage>
        <taxon>Eukaryota</taxon>
        <taxon>Fungi</taxon>
        <taxon>Dikarya</taxon>
        <taxon>Ascomycota</taxon>
        <taxon>Pezizomycotina</taxon>
        <taxon>Leotiomycetes</taxon>
        <taxon>Helotiales</taxon>
        <taxon>Hyaloscyphaceae</taxon>
        <taxon>Hyaloscypha</taxon>
    </lineage>
</organism>
<proteinExistence type="predicted"/>
<dbReference type="Proteomes" id="UP000235672">
    <property type="component" value="Unassembled WGS sequence"/>
</dbReference>
<evidence type="ECO:0000313" key="2">
    <source>
        <dbReference type="EMBL" id="PMD27464.1"/>
    </source>
</evidence>
<keyword evidence="3" id="KW-1185">Reference proteome</keyword>
<evidence type="ECO:0000256" key="1">
    <source>
        <dbReference type="SAM" id="MobiDB-lite"/>
    </source>
</evidence>
<evidence type="ECO:0000313" key="3">
    <source>
        <dbReference type="Proteomes" id="UP000235672"/>
    </source>
</evidence>
<accession>A0A2J6QMI9</accession>
<sequence length="135" mass="15025">MTAFEADRPVDTVRKVPRALQTNTFLLHLLSIWCLLFPSQVRGTISTELRNDCVHPRPGKSNPQPSTCGRGKKTGRKFVILPADARTPEPGRGGGAVICDLPQRKGLWELLAEAAKPDVWTHKLPTNHRREPGWS</sequence>
<dbReference type="EMBL" id="KZ613466">
    <property type="protein sequence ID" value="PMD27464.1"/>
    <property type="molecule type" value="Genomic_DNA"/>
</dbReference>